<evidence type="ECO:0000256" key="5">
    <source>
        <dbReference type="ARBA" id="ARBA00022496"/>
    </source>
</evidence>
<evidence type="ECO:0000256" key="2">
    <source>
        <dbReference type="ARBA" id="ARBA00009810"/>
    </source>
</evidence>
<comment type="subcellular location">
    <subcellularLocation>
        <location evidence="1 14">Cell outer membrane</location>
        <topology evidence="1 14">Multi-pass membrane protein</topology>
    </subcellularLocation>
</comment>
<dbReference type="InterPro" id="IPR010105">
    <property type="entry name" value="TonB_sidphr_rcpt"/>
</dbReference>
<sequence length="716" mass="79062">MPFSHLSLIALAVSSILTQPTYANTIADDSIEKITVSGDQYNQYKPSSTNVASKLGILAKETPQAISVVGQQQIKDFALSNMNDVLNNTAAINVEQIETDRTYYNARGFAVNNIQIDGLGLPLINDNTHGQMDMALYDQVEIVRGANGIMTGAGSPSATISLKRKRPTTDLMVNFSTTFGSWDKQRFESDISGAITDSLRARAVLSQDKSESYLDRYSTNSQLVYGVLDYAFNADTLITFGHSEHSNQSKGNLWGALTLYYGDGTATDYAINTNTSANWSRWDVNESRSFIDFSHNISPDWQLRLMYNRVRTDEDSELFYTYLTDSAVGLDPKTGLGLTGYASEYDINDKQDMFDAYVSGSFNAFGRAHELVAGASYARLDYIDVSLYDFHTGNGFPTMPRIEDFTGNTPYPEFIDGLTGGQVENTQTSAYLSARFNLADGLHLLTGMRYNRWQTQGESYNKPQLRDDDKVVPYLGLTYVLTDAITAYSSYTETFMSQKERDANWDLIAPLTGQATEVGIKADLFDGDALLTAAWFDIKQVNLAVPAAKAPNPVTGIEEDVYKAADGISSKGIEFEVAGKLSDTLNGVVGLTDFAIDGDEQVSAYTVKRSVDISLTWSPTLLDGLRFGVNAKWQEAIWRNQGVVSALYANAGQEIITHQPAVTRINLMASYDINKHLALAFNANNITNKKYLNSLQWAQGFYAPPQHYSVSLNWAF</sequence>
<evidence type="ECO:0000256" key="6">
    <source>
        <dbReference type="ARBA" id="ARBA00022692"/>
    </source>
</evidence>
<evidence type="ECO:0000256" key="7">
    <source>
        <dbReference type="ARBA" id="ARBA00022729"/>
    </source>
</evidence>
<keyword evidence="7 16" id="KW-0732">Signal</keyword>
<keyword evidence="3 14" id="KW-0813">Transport</keyword>
<dbReference type="AlphaFoldDB" id="A4C5C9"/>
<organism evidence="19 20">
    <name type="scientific">Pseudoalteromonas tunicata D2</name>
    <dbReference type="NCBI Taxonomy" id="87626"/>
    <lineage>
        <taxon>Bacteria</taxon>
        <taxon>Pseudomonadati</taxon>
        <taxon>Pseudomonadota</taxon>
        <taxon>Gammaproteobacteria</taxon>
        <taxon>Alteromonadales</taxon>
        <taxon>Pseudoalteromonadaceae</taxon>
        <taxon>Pseudoalteromonas</taxon>
    </lineage>
</organism>
<accession>A4C5C9</accession>
<comment type="caution">
    <text evidence="19">The sequence shown here is derived from an EMBL/GenBank/DDBJ whole genome shotgun (WGS) entry which is preliminary data.</text>
</comment>
<evidence type="ECO:0000256" key="15">
    <source>
        <dbReference type="RuleBase" id="RU003357"/>
    </source>
</evidence>
<keyword evidence="13 14" id="KW-0998">Cell outer membrane</keyword>
<dbReference type="GO" id="GO:0009279">
    <property type="term" value="C:cell outer membrane"/>
    <property type="evidence" value="ECO:0007669"/>
    <property type="project" value="UniProtKB-SubCell"/>
</dbReference>
<reference evidence="19 20" key="1">
    <citation type="submission" date="2006-02" db="EMBL/GenBank/DDBJ databases">
        <authorList>
            <person name="Moran M.A."/>
            <person name="Kjelleberg S."/>
            <person name="Egan S."/>
            <person name="Saunders N."/>
            <person name="Thomas T."/>
            <person name="Ferriera S."/>
            <person name="Johnson J."/>
            <person name="Kravitz S."/>
            <person name="Halpern A."/>
            <person name="Remington K."/>
            <person name="Beeson K."/>
            <person name="Tran B."/>
            <person name="Rogers Y.-H."/>
            <person name="Friedman R."/>
            <person name="Venter J.C."/>
        </authorList>
    </citation>
    <scope>NUCLEOTIDE SEQUENCE [LARGE SCALE GENOMIC DNA]</scope>
    <source>
        <strain evidence="19 20">D2</strain>
    </source>
</reference>
<comment type="similarity">
    <text evidence="2 14 15">Belongs to the TonB-dependent receptor family.</text>
</comment>
<keyword evidence="5" id="KW-0410">Iron transport</keyword>
<keyword evidence="10 15" id="KW-0798">TonB box</keyword>
<proteinExistence type="inferred from homology"/>
<keyword evidence="4 14" id="KW-1134">Transmembrane beta strand</keyword>
<dbReference type="Proteomes" id="UP000006201">
    <property type="component" value="Unassembled WGS sequence"/>
</dbReference>
<evidence type="ECO:0000256" key="8">
    <source>
        <dbReference type="ARBA" id="ARBA00023004"/>
    </source>
</evidence>
<evidence type="ECO:0000313" key="19">
    <source>
        <dbReference type="EMBL" id="EAR30761.1"/>
    </source>
</evidence>
<dbReference type="NCBIfam" id="TIGR01783">
    <property type="entry name" value="TonB-siderophor"/>
    <property type="match status" value="1"/>
</dbReference>
<evidence type="ECO:0000256" key="3">
    <source>
        <dbReference type="ARBA" id="ARBA00022448"/>
    </source>
</evidence>
<keyword evidence="20" id="KW-1185">Reference proteome</keyword>
<gene>
    <name evidence="19" type="ORF">PTD2_04291</name>
</gene>
<dbReference type="InterPro" id="IPR037066">
    <property type="entry name" value="Plug_dom_sf"/>
</dbReference>
<keyword evidence="6 14" id="KW-0812">Transmembrane</keyword>
<evidence type="ECO:0000256" key="13">
    <source>
        <dbReference type="ARBA" id="ARBA00023237"/>
    </source>
</evidence>
<evidence type="ECO:0000256" key="10">
    <source>
        <dbReference type="ARBA" id="ARBA00023077"/>
    </source>
</evidence>
<dbReference type="HOGENOM" id="CLU_008287_9_3_6"/>
<dbReference type="STRING" id="87626.PTD2_04291"/>
<dbReference type="PANTHER" id="PTHR32552:SF74">
    <property type="entry name" value="HYDROXAMATE SIDEROPHORE RECEPTOR FHUE"/>
    <property type="match status" value="1"/>
</dbReference>
<keyword evidence="8" id="KW-0408">Iron</keyword>
<evidence type="ECO:0000256" key="16">
    <source>
        <dbReference type="SAM" id="SignalP"/>
    </source>
</evidence>
<dbReference type="Gene3D" id="2.40.170.20">
    <property type="entry name" value="TonB-dependent receptor, beta-barrel domain"/>
    <property type="match status" value="1"/>
</dbReference>
<keyword evidence="9" id="KW-0406">Ion transport</keyword>
<feature type="domain" description="TonB-dependent receptor plug" evidence="18">
    <location>
        <begin position="60"/>
        <end position="158"/>
    </location>
</feature>
<evidence type="ECO:0000256" key="1">
    <source>
        <dbReference type="ARBA" id="ARBA00004571"/>
    </source>
</evidence>
<dbReference type="GO" id="GO:0038023">
    <property type="term" value="F:signaling receptor activity"/>
    <property type="evidence" value="ECO:0007669"/>
    <property type="project" value="InterPro"/>
</dbReference>
<keyword evidence="12 19" id="KW-0675">Receptor</keyword>
<evidence type="ECO:0000256" key="11">
    <source>
        <dbReference type="ARBA" id="ARBA00023136"/>
    </source>
</evidence>
<dbReference type="InterPro" id="IPR039426">
    <property type="entry name" value="TonB-dep_rcpt-like"/>
</dbReference>
<evidence type="ECO:0000259" key="17">
    <source>
        <dbReference type="Pfam" id="PF00593"/>
    </source>
</evidence>
<dbReference type="InterPro" id="IPR000531">
    <property type="entry name" value="Beta-barrel_TonB"/>
</dbReference>
<evidence type="ECO:0000313" key="20">
    <source>
        <dbReference type="Proteomes" id="UP000006201"/>
    </source>
</evidence>
<dbReference type="OrthoDB" id="8663017at2"/>
<evidence type="ECO:0000256" key="14">
    <source>
        <dbReference type="PROSITE-ProRule" id="PRU01360"/>
    </source>
</evidence>
<dbReference type="Pfam" id="PF00593">
    <property type="entry name" value="TonB_dep_Rec_b-barrel"/>
    <property type="match status" value="1"/>
</dbReference>
<dbReference type="InterPro" id="IPR036942">
    <property type="entry name" value="Beta-barrel_TonB_sf"/>
</dbReference>
<dbReference type="Pfam" id="PF07715">
    <property type="entry name" value="Plug"/>
    <property type="match status" value="1"/>
</dbReference>
<dbReference type="FunFam" id="2.170.130.10:FF:000010">
    <property type="entry name" value="Ferripyoverdine receptor"/>
    <property type="match status" value="1"/>
</dbReference>
<feature type="chain" id="PRO_5002667133" evidence="16">
    <location>
        <begin position="24"/>
        <end position="716"/>
    </location>
</feature>
<evidence type="ECO:0000256" key="4">
    <source>
        <dbReference type="ARBA" id="ARBA00022452"/>
    </source>
</evidence>
<protein>
    <submittedName>
        <fullName evidence="19">FhuE receptor</fullName>
    </submittedName>
</protein>
<dbReference type="SUPFAM" id="SSF56935">
    <property type="entry name" value="Porins"/>
    <property type="match status" value="1"/>
</dbReference>
<evidence type="ECO:0000256" key="9">
    <source>
        <dbReference type="ARBA" id="ARBA00023065"/>
    </source>
</evidence>
<dbReference type="GO" id="GO:0015344">
    <property type="term" value="F:siderophore uptake transmembrane transporter activity"/>
    <property type="evidence" value="ECO:0007669"/>
    <property type="project" value="TreeGrafter"/>
</dbReference>
<dbReference type="RefSeq" id="WP_009837059.1">
    <property type="nucleotide sequence ID" value="NZ_AAOH01000001.1"/>
</dbReference>
<dbReference type="eggNOG" id="COG4773">
    <property type="taxonomic scope" value="Bacteria"/>
</dbReference>
<name>A4C5C9_9GAMM</name>
<dbReference type="PANTHER" id="PTHR32552">
    <property type="entry name" value="FERRICHROME IRON RECEPTOR-RELATED"/>
    <property type="match status" value="1"/>
</dbReference>
<evidence type="ECO:0000256" key="12">
    <source>
        <dbReference type="ARBA" id="ARBA00023170"/>
    </source>
</evidence>
<keyword evidence="11 14" id="KW-0472">Membrane</keyword>
<feature type="domain" description="TonB-dependent receptor-like beta-barrel" evidence="17">
    <location>
        <begin position="238"/>
        <end position="686"/>
    </location>
</feature>
<evidence type="ECO:0000259" key="18">
    <source>
        <dbReference type="Pfam" id="PF07715"/>
    </source>
</evidence>
<dbReference type="PROSITE" id="PS52016">
    <property type="entry name" value="TONB_DEPENDENT_REC_3"/>
    <property type="match status" value="1"/>
</dbReference>
<dbReference type="EMBL" id="AAOH01000001">
    <property type="protein sequence ID" value="EAR30761.1"/>
    <property type="molecule type" value="Genomic_DNA"/>
</dbReference>
<dbReference type="GO" id="GO:0015891">
    <property type="term" value="P:siderophore transport"/>
    <property type="evidence" value="ECO:0007669"/>
    <property type="project" value="InterPro"/>
</dbReference>
<dbReference type="CDD" id="cd01347">
    <property type="entry name" value="ligand_gated_channel"/>
    <property type="match status" value="1"/>
</dbReference>
<feature type="signal peptide" evidence="16">
    <location>
        <begin position="1"/>
        <end position="23"/>
    </location>
</feature>
<dbReference type="InterPro" id="IPR012910">
    <property type="entry name" value="Plug_dom"/>
</dbReference>
<dbReference type="Gene3D" id="2.170.130.10">
    <property type="entry name" value="TonB-dependent receptor, plug domain"/>
    <property type="match status" value="1"/>
</dbReference>